<organism evidence="1">
    <name type="scientific">Setaria italica</name>
    <name type="common">Foxtail millet</name>
    <name type="synonym">Panicum italicum</name>
    <dbReference type="NCBI Taxonomy" id="4555"/>
    <lineage>
        <taxon>Eukaryota</taxon>
        <taxon>Viridiplantae</taxon>
        <taxon>Streptophyta</taxon>
        <taxon>Embryophyta</taxon>
        <taxon>Tracheophyta</taxon>
        <taxon>Spermatophyta</taxon>
        <taxon>Magnoliopsida</taxon>
        <taxon>Liliopsida</taxon>
        <taxon>Poales</taxon>
        <taxon>Poaceae</taxon>
        <taxon>PACMAD clade</taxon>
        <taxon>Panicoideae</taxon>
        <taxon>Panicodae</taxon>
        <taxon>Paniceae</taxon>
        <taxon>Cenchrinae</taxon>
        <taxon>Setaria</taxon>
    </lineage>
</organism>
<sequence>MCFSSIGKMEKYVSLHEASLYRPAITTVVEAAIGSILPPLQYRLDSDCRASEITDGCHLYLLALPRGLVN</sequence>
<accession>A0A368QSB9</accession>
<reference evidence="1" key="1">
    <citation type="journal article" date="2012" name="Nat. Biotechnol.">
        <title>Reference genome sequence of the model plant Setaria.</title>
        <authorList>
            <person name="Bennetzen J.L."/>
            <person name="Schmutz J."/>
            <person name="Wang H."/>
            <person name="Percifield R."/>
            <person name="Hawkins J."/>
            <person name="Pontaroli A.C."/>
            <person name="Estep M."/>
            <person name="Feng L."/>
            <person name="Vaughn J.N."/>
            <person name="Grimwood J."/>
            <person name="Jenkins J."/>
            <person name="Barry K."/>
            <person name="Lindquist E."/>
            <person name="Hellsten U."/>
            <person name="Deshpande S."/>
            <person name="Wang X."/>
            <person name="Wu X."/>
            <person name="Mitros T."/>
            <person name="Triplett J."/>
            <person name="Yang X."/>
            <person name="Ye C.Y."/>
            <person name="Mauro-Herrera M."/>
            <person name="Wang L."/>
            <person name="Li P."/>
            <person name="Sharma M."/>
            <person name="Sharma R."/>
            <person name="Ronald P.C."/>
            <person name="Panaud O."/>
            <person name="Kellogg E.A."/>
            <person name="Brutnell T.P."/>
            <person name="Doust A.N."/>
            <person name="Tuskan G.A."/>
            <person name="Rokhsar D."/>
            <person name="Devos K.M."/>
        </authorList>
    </citation>
    <scope>NUCLEOTIDE SEQUENCE [LARGE SCALE GENOMIC DNA]</scope>
    <source>
        <strain evidence="1">Yugu1</strain>
    </source>
</reference>
<reference evidence="1" key="2">
    <citation type="submission" date="2015-07" db="EMBL/GenBank/DDBJ databases">
        <authorList>
            <person name="Noorani M."/>
        </authorList>
    </citation>
    <scope>NUCLEOTIDE SEQUENCE</scope>
    <source>
        <strain evidence="1">Yugu1</strain>
    </source>
</reference>
<dbReference type="EMBL" id="CM003531">
    <property type="protein sequence ID" value="RCV20724.1"/>
    <property type="molecule type" value="Genomic_DNA"/>
</dbReference>
<proteinExistence type="predicted"/>
<gene>
    <name evidence="1" type="ORF">SETIT_4G080000v2</name>
</gene>
<name>A0A368QSB9_SETIT</name>
<protein>
    <submittedName>
        <fullName evidence="1">Uncharacterized protein</fullName>
    </submittedName>
</protein>
<dbReference type="AlphaFoldDB" id="A0A368QSB9"/>
<evidence type="ECO:0000313" key="1">
    <source>
        <dbReference type="EMBL" id="RCV20724.1"/>
    </source>
</evidence>